<dbReference type="InterPro" id="IPR049809">
    <property type="entry name" value="YehF/YfeS-like_WGR"/>
</dbReference>
<dbReference type="SMART" id="SM00773">
    <property type="entry name" value="WGR"/>
    <property type="match status" value="1"/>
</dbReference>
<dbReference type="InterPro" id="IPR008893">
    <property type="entry name" value="WGR_domain"/>
</dbReference>
<reference evidence="2 3" key="1">
    <citation type="submission" date="2018-09" db="EMBL/GenBank/DDBJ databases">
        <title>Altererythrobacter spongiae sp. nov., isolated from a marine sponge.</title>
        <authorList>
            <person name="Zhuang L."/>
            <person name="Luo L."/>
        </authorList>
    </citation>
    <scope>NUCLEOTIDE SEQUENCE [LARGE SCALE GENOMIC DNA]</scope>
    <source>
        <strain evidence="2 3">HN-Y73</strain>
    </source>
</reference>
<keyword evidence="3" id="KW-1185">Reference proteome</keyword>
<dbReference type="SUPFAM" id="SSF142921">
    <property type="entry name" value="WGR domain-like"/>
    <property type="match status" value="1"/>
</dbReference>
<dbReference type="Proteomes" id="UP000284395">
    <property type="component" value="Unassembled WGS sequence"/>
</dbReference>
<name>A0A420EE52_9SPHN</name>
<dbReference type="Pfam" id="PF05406">
    <property type="entry name" value="WGR"/>
    <property type="match status" value="1"/>
</dbReference>
<organism evidence="2 3">
    <name type="scientific">Altericroceibacterium spongiae</name>
    <dbReference type="NCBI Taxonomy" id="2320269"/>
    <lineage>
        <taxon>Bacteria</taxon>
        <taxon>Pseudomonadati</taxon>
        <taxon>Pseudomonadota</taxon>
        <taxon>Alphaproteobacteria</taxon>
        <taxon>Sphingomonadales</taxon>
        <taxon>Erythrobacteraceae</taxon>
        <taxon>Altericroceibacterium</taxon>
    </lineage>
</organism>
<evidence type="ECO:0000259" key="1">
    <source>
        <dbReference type="PROSITE" id="PS51977"/>
    </source>
</evidence>
<proteinExistence type="predicted"/>
<feature type="domain" description="WGR" evidence="1">
    <location>
        <begin position="1"/>
        <end position="88"/>
    </location>
</feature>
<dbReference type="AlphaFoldDB" id="A0A420EE52"/>
<dbReference type="EMBL" id="RAPF01000008">
    <property type="protein sequence ID" value="RKF18977.1"/>
    <property type="molecule type" value="Genomic_DNA"/>
</dbReference>
<dbReference type="PROSITE" id="PS51977">
    <property type="entry name" value="WGR"/>
    <property type="match status" value="1"/>
</dbReference>
<accession>A0A420EE52</accession>
<dbReference type="CDD" id="cd07996">
    <property type="entry name" value="WGR_MMR_like"/>
    <property type="match status" value="1"/>
</dbReference>
<dbReference type="InterPro" id="IPR036930">
    <property type="entry name" value="WGR_dom_sf"/>
</dbReference>
<evidence type="ECO:0000313" key="2">
    <source>
        <dbReference type="EMBL" id="RKF18977.1"/>
    </source>
</evidence>
<evidence type="ECO:0000313" key="3">
    <source>
        <dbReference type="Proteomes" id="UP000284395"/>
    </source>
</evidence>
<gene>
    <name evidence="2" type="ORF">D6851_14090</name>
</gene>
<protein>
    <submittedName>
        <fullName evidence="2">WGR domain-containing protein</fullName>
    </submittedName>
</protein>
<comment type="caution">
    <text evidence="2">The sequence shown here is derived from an EMBL/GenBank/DDBJ whole genome shotgun (WGS) entry which is preliminary data.</text>
</comment>
<sequence length="93" mass="10909">MEELQIYWRAEDPARNIARAYHLSVSHDLFGWICVETRWGRIGCTGQSQRRAFPEEQEARRYIRSIMRKRATAPARIGTAYRIVEGSENQINI</sequence>
<dbReference type="OrthoDB" id="5801306at2"/>